<dbReference type="InterPro" id="IPR029033">
    <property type="entry name" value="His_PPase_superfam"/>
</dbReference>
<feature type="binding site" evidence="2">
    <location>
        <begin position="25"/>
        <end position="32"/>
    </location>
    <ligand>
        <name>substrate</name>
    </ligand>
</feature>
<name>A0A5B6UYA3_9ROSI</name>
<comment type="caution">
    <text evidence="3">The sequence shown here is derived from an EMBL/GenBank/DDBJ whole genome shotgun (WGS) entry which is preliminary data.</text>
</comment>
<dbReference type="Gene3D" id="3.40.50.1240">
    <property type="entry name" value="Phosphoglycerate mutase-like"/>
    <property type="match status" value="1"/>
</dbReference>
<evidence type="ECO:0000256" key="2">
    <source>
        <dbReference type="PIRSR" id="PIRSR613078-2"/>
    </source>
</evidence>
<organism evidence="3 4">
    <name type="scientific">Gossypium australe</name>
    <dbReference type="NCBI Taxonomy" id="47621"/>
    <lineage>
        <taxon>Eukaryota</taxon>
        <taxon>Viridiplantae</taxon>
        <taxon>Streptophyta</taxon>
        <taxon>Embryophyta</taxon>
        <taxon>Tracheophyta</taxon>
        <taxon>Spermatophyta</taxon>
        <taxon>Magnoliopsida</taxon>
        <taxon>eudicotyledons</taxon>
        <taxon>Gunneridae</taxon>
        <taxon>Pentapetalae</taxon>
        <taxon>rosids</taxon>
        <taxon>malvids</taxon>
        <taxon>Malvales</taxon>
        <taxon>Malvaceae</taxon>
        <taxon>Malvoideae</taxon>
        <taxon>Gossypium</taxon>
    </lineage>
</organism>
<feature type="binding site" evidence="2">
    <location>
        <position position="76"/>
    </location>
    <ligand>
        <name>substrate</name>
    </ligand>
</feature>
<gene>
    <name evidence="3" type="ORF">EPI10_027871</name>
</gene>
<accession>A0A5B6UYA3</accession>
<dbReference type="FunFam" id="3.40.50.1240:FF:000137">
    <property type="match status" value="1"/>
</dbReference>
<dbReference type="PANTHER" id="PTHR48100">
    <property type="entry name" value="BROAD-SPECIFICITY PHOSPHATASE YOR283W-RELATED"/>
    <property type="match status" value="1"/>
</dbReference>
<dbReference type="GO" id="GO:0005829">
    <property type="term" value="C:cytosol"/>
    <property type="evidence" value="ECO:0007669"/>
    <property type="project" value="TreeGrafter"/>
</dbReference>
<proteinExistence type="inferred from homology"/>
<comment type="similarity">
    <text evidence="1">Belongs to the phosphoglycerate mutase family.</text>
</comment>
<dbReference type="AlphaFoldDB" id="A0A5B6UYA3"/>
<dbReference type="OrthoDB" id="354304at2759"/>
<dbReference type="SUPFAM" id="SSF53254">
    <property type="entry name" value="Phosphoglycerate mutase-like"/>
    <property type="match status" value="1"/>
</dbReference>
<dbReference type="InterPro" id="IPR001345">
    <property type="entry name" value="PG/BPGM_mutase_AS"/>
</dbReference>
<evidence type="ECO:0000313" key="3">
    <source>
        <dbReference type="EMBL" id="KAA3461292.1"/>
    </source>
</evidence>
<dbReference type="PROSITE" id="PS00175">
    <property type="entry name" value="PG_MUTASE"/>
    <property type="match status" value="1"/>
</dbReference>
<keyword evidence="4" id="KW-1185">Reference proteome</keyword>
<sequence>MMVEGRTVACDISLDQPYTEIIVVRHGETAWNATGRIQGHMDVELNEVGRQQAASLAERLSRVPEISAIYSSDLKRALETAETIVATCGKFELFDTGLDKGRMHRRGKWLLRRPVHPFGKESRKLWIMAVYRV</sequence>
<evidence type="ECO:0000313" key="4">
    <source>
        <dbReference type="Proteomes" id="UP000325315"/>
    </source>
</evidence>
<dbReference type="PANTHER" id="PTHR48100:SF34">
    <property type="entry name" value="PHOSPHOGLYCERATE MUTASE-LIKE PROTEIN 4"/>
    <property type="match status" value="1"/>
</dbReference>
<dbReference type="Proteomes" id="UP000325315">
    <property type="component" value="Unassembled WGS sequence"/>
</dbReference>
<evidence type="ECO:0000256" key="1">
    <source>
        <dbReference type="ARBA" id="ARBA00038362"/>
    </source>
</evidence>
<reference evidence="4" key="1">
    <citation type="journal article" date="2019" name="Plant Biotechnol. J.">
        <title>Genome sequencing of the Australian wild diploid species Gossypium australe highlights disease resistance and delayed gland morphogenesis.</title>
        <authorList>
            <person name="Cai Y."/>
            <person name="Cai X."/>
            <person name="Wang Q."/>
            <person name="Wang P."/>
            <person name="Zhang Y."/>
            <person name="Cai C."/>
            <person name="Xu Y."/>
            <person name="Wang K."/>
            <person name="Zhou Z."/>
            <person name="Wang C."/>
            <person name="Geng S."/>
            <person name="Li B."/>
            <person name="Dong Q."/>
            <person name="Hou Y."/>
            <person name="Wang H."/>
            <person name="Ai P."/>
            <person name="Liu Z."/>
            <person name="Yi F."/>
            <person name="Sun M."/>
            <person name="An G."/>
            <person name="Cheng J."/>
            <person name="Zhang Y."/>
            <person name="Shi Q."/>
            <person name="Xie Y."/>
            <person name="Shi X."/>
            <person name="Chang Y."/>
            <person name="Huang F."/>
            <person name="Chen Y."/>
            <person name="Hong S."/>
            <person name="Mi L."/>
            <person name="Sun Q."/>
            <person name="Zhang L."/>
            <person name="Zhou B."/>
            <person name="Peng R."/>
            <person name="Zhang X."/>
            <person name="Liu F."/>
        </authorList>
    </citation>
    <scope>NUCLEOTIDE SEQUENCE [LARGE SCALE GENOMIC DNA]</scope>
    <source>
        <strain evidence="4">cv. PA1801</strain>
    </source>
</reference>
<dbReference type="EMBL" id="SMMG02000009">
    <property type="protein sequence ID" value="KAA3461292.1"/>
    <property type="molecule type" value="Genomic_DNA"/>
</dbReference>
<protein>
    <submittedName>
        <fullName evidence="3">Phosphoglycerate mutase-like protein 4 isoform X1</fullName>
    </submittedName>
</protein>
<dbReference type="InterPro" id="IPR050275">
    <property type="entry name" value="PGM_Phosphatase"/>
</dbReference>
<dbReference type="SMART" id="SM00855">
    <property type="entry name" value="PGAM"/>
    <property type="match status" value="1"/>
</dbReference>
<dbReference type="CDD" id="cd07067">
    <property type="entry name" value="HP_PGM_like"/>
    <property type="match status" value="1"/>
</dbReference>
<dbReference type="GO" id="GO:0016791">
    <property type="term" value="F:phosphatase activity"/>
    <property type="evidence" value="ECO:0007669"/>
    <property type="project" value="TreeGrafter"/>
</dbReference>
<dbReference type="Pfam" id="PF00300">
    <property type="entry name" value="His_Phos_1"/>
    <property type="match status" value="1"/>
</dbReference>
<dbReference type="InterPro" id="IPR013078">
    <property type="entry name" value="His_Pase_superF_clade-1"/>
</dbReference>